<evidence type="ECO:0000256" key="6">
    <source>
        <dbReference type="SAM" id="Phobius"/>
    </source>
</evidence>
<dbReference type="PANTHER" id="PTHR46663">
    <property type="entry name" value="DIGUANYLATE CYCLASE DGCT-RELATED"/>
    <property type="match status" value="1"/>
</dbReference>
<evidence type="ECO:0000256" key="2">
    <source>
        <dbReference type="ARBA" id="ARBA00004141"/>
    </source>
</evidence>
<keyword evidence="10" id="KW-1185">Reference proteome</keyword>
<gene>
    <name evidence="9" type="ORF">SAMN05216361_1662</name>
</gene>
<accession>A0A1M5HX42</accession>
<dbReference type="Pfam" id="PF13675">
    <property type="entry name" value="PilJ"/>
    <property type="match status" value="1"/>
</dbReference>
<name>A0A1M5HX42_9ALTE</name>
<evidence type="ECO:0000256" key="5">
    <source>
        <dbReference type="ARBA" id="ARBA00023136"/>
    </source>
</evidence>
<protein>
    <submittedName>
        <fullName evidence="9">PAS domain S-box-containing protein/diguanylate cyclase (GGDEF) domain-containing protein</fullName>
    </submittedName>
</protein>
<dbReference type="InterPro" id="IPR000160">
    <property type="entry name" value="GGDEF_dom"/>
</dbReference>
<dbReference type="STRING" id="634436.SAMN05216361_1662"/>
<dbReference type="PROSITE" id="PS50887">
    <property type="entry name" value="GGDEF"/>
    <property type="match status" value="1"/>
</dbReference>
<comment type="cofactor">
    <cofactor evidence="1">
        <name>Mg(2+)</name>
        <dbReference type="ChEBI" id="CHEBI:18420"/>
    </cofactor>
</comment>
<dbReference type="GO" id="GO:0016020">
    <property type="term" value="C:membrane"/>
    <property type="evidence" value="ECO:0007669"/>
    <property type="project" value="UniProtKB-SubCell"/>
</dbReference>
<dbReference type="CDD" id="cd01949">
    <property type="entry name" value="GGDEF"/>
    <property type="match status" value="1"/>
</dbReference>
<dbReference type="FunFam" id="3.30.70.270:FF:000001">
    <property type="entry name" value="Diguanylate cyclase domain protein"/>
    <property type="match status" value="1"/>
</dbReference>
<evidence type="ECO:0000256" key="4">
    <source>
        <dbReference type="ARBA" id="ARBA00022989"/>
    </source>
</evidence>
<keyword evidence="3 6" id="KW-0812">Transmembrane</keyword>
<dbReference type="InterPro" id="IPR013767">
    <property type="entry name" value="PAS_fold"/>
</dbReference>
<reference evidence="10" key="1">
    <citation type="submission" date="2016-11" db="EMBL/GenBank/DDBJ databases">
        <authorList>
            <person name="Varghese N."/>
            <person name="Submissions S."/>
        </authorList>
    </citation>
    <scope>NUCLEOTIDE SEQUENCE [LARGE SCALE GENOMIC DNA]</scope>
    <source>
        <strain evidence="10">CGMCC 1.8995</strain>
    </source>
</reference>
<dbReference type="InterPro" id="IPR029787">
    <property type="entry name" value="Nucleotide_cyclase"/>
</dbReference>
<dbReference type="OrthoDB" id="5905478at2"/>
<dbReference type="PANTHER" id="PTHR46663:SF3">
    <property type="entry name" value="SLL0267 PROTEIN"/>
    <property type="match status" value="1"/>
</dbReference>
<dbReference type="SMART" id="SM00267">
    <property type="entry name" value="GGDEF"/>
    <property type="match status" value="1"/>
</dbReference>
<keyword evidence="4 6" id="KW-1133">Transmembrane helix</keyword>
<proteinExistence type="predicted"/>
<dbReference type="Pfam" id="PF00990">
    <property type="entry name" value="GGDEF"/>
    <property type="match status" value="1"/>
</dbReference>
<dbReference type="InterPro" id="IPR029095">
    <property type="entry name" value="NarX-like_N"/>
</dbReference>
<dbReference type="InterPro" id="IPR052163">
    <property type="entry name" value="DGC-Regulatory_Protein"/>
</dbReference>
<dbReference type="Proteomes" id="UP000184520">
    <property type="component" value="Unassembled WGS sequence"/>
</dbReference>
<feature type="transmembrane region" description="Helical" evidence="6">
    <location>
        <begin position="199"/>
        <end position="219"/>
    </location>
</feature>
<evidence type="ECO:0000256" key="1">
    <source>
        <dbReference type="ARBA" id="ARBA00001946"/>
    </source>
</evidence>
<evidence type="ECO:0000259" key="8">
    <source>
        <dbReference type="PROSITE" id="PS50887"/>
    </source>
</evidence>
<dbReference type="PROSITE" id="PS50112">
    <property type="entry name" value="PAS"/>
    <property type="match status" value="1"/>
</dbReference>
<dbReference type="Pfam" id="PF00989">
    <property type="entry name" value="PAS"/>
    <property type="match status" value="1"/>
</dbReference>
<dbReference type="InterPro" id="IPR043128">
    <property type="entry name" value="Rev_trsase/Diguanyl_cyclase"/>
</dbReference>
<dbReference type="GO" id="GO:0003824">
    <property type="term" value="F:catalytic activity"/>
    <property type="evidence" value="ECO:0007669"/>
    <property type="project" value="UniProtKB-ARBA"/>
</dbReference>
<dbReference type="InterPro" id="IPR000014">
    <property type="entry name" value="PAS"/>
</dbReference>
<evidence type="ECO:0000313" key="9">
    <source>
        <dbReference type="EMBL" id="SHG20443.1"/>
    </source>
</evidence>
<dbReference type="AlphaFoldDB" id="A0A1M5HX42"/>
<sequence>MSMYSGIKNSLASFSKKEGSSLTVLAIVLFLLFDFIALSLNVWLSYRIEQQAININLSGRQRMLSQRMVKTLLLMDKNIQNEQVYLEYLEELSSTFDRFEYTLDAFHRGGRTFSAESDMIEVAPLTSEATREIINQALREWAPLRQKVRQLIGREFDMLLLQQANDVAQRKNLALLALMNALTVELEHETQEEAQRIRFFQGIAFLLALVNFSVAIILYRLRVRKAHHTLDLVDNIMNRIATGIIVVDASGSIVRANKVMAEMSGFSQQELLNKKKSVLLVDYEGKTYGLRKYGERYHCKLEVSKVTLNNKPATVYTVIDDSVSVAQQQELAQLAYHDQLTDLPNRHLFKDRLDLELKHASRRGEKLAVLFIDLNGFKSVNDQYGHKFGDLLLGRVAVRMRDTVRESDTVARIGGDEFTLILTDVANYQQCKALVEKILAAICKPYLIQDIVVDVGASIGVACFPDDAQEEADLLSLADKAMYQSKASGESRITFASAWRSPDD</sequence>
<dbReference type="SUPFAM" id="SSF55785">
    <property type="entry name" value="PYP-like sensor domain (PAS domain)"/>
    <property type="match status" value="1"/>
</dbReference>
<feature type="domain" description="GGDEF" evidence="8">
    <location>
        <begin position="365"/>
        <end position="498"/>
    </location>
</feature>
<dbReference type="NCBIfam" id="TIGR00254">
    <property type="entry name" value="GGDEF"/>
    <property type="match status" value="1"/>
</dbReference>
<dbReference type="EMBL" id="FQWD01000002">
    <property type="protein sequence ID" value="SHG20443.1"/>
    <property type="molecule type" value="Genomic_DNA"/>
</dbReference>
<evidence type="ECO:0000313" key="10">
    <source>
        <dbReference type="Proteomes" id="UP000184520"/>
    </source>
</evidence>
<organism evidence="9 10">
    <name type="scientific">Marisediminitalea aggregata</name>
    <dbReference type="NCBI Taxonomy" id="634436"/>
    <lineage>
        <taxon>Bacteria</taxon>
        <taxon>Pseudomonadati</taxon>
        <taxon>Pseudomonadota</taxon>
        <taxon>Gammaproteobacteria</taxon>
        <taxon>Alteromonadales</taxon>
        <taxon>Alteromonadaceae</taxon>
        <taxon>Marisediminitalea</taxon>
    </lineage>
</organism>
<evidence type="ECO:0000259" key="7">
    <source>
        <dbReference type="PROSITE" id="PS50112"/>
    </source>
</evidence>
<keyword evidence="5 6" id="KW-0472">Membrane</keyword>
<dbReference type="GO" id="GO:0006355">
    <property type="term" value="P:regulation of DNA-templated transcription"/>
    <property type="evidence" value="ECO:0007669"/>
    <property type="project" value="InterPro"/>
</dbReference>
<dbReference type="InterPro" id="IPR035965">
    <property type="entry name" value="PAS-like_dom_sf"/>
</dbReference>
<evidence type="ECO:0000256" key="3">
    <source>
        <dbReference type="ARBA" id="ARBA00022692"/>
    </source>
</evidence>
<feature type="domain" description="PAS" evidence="7">
    <location>
        <begin position="229"/>
        <end position="274"/>
    </location>
</feature>
<dbReference type="SUPFAM" id="SSF55073">
    <property type="entry name" value="Nucleotide cyclase"/>
    <property type="match status" value="1"/>
</dbReference>
<dbReference type="Gene3D" id="3.30.450.20">
    <property type="entry name" value="PAS domain"/>
    <property type="match status" value="1"/>
</dbReference>
<dbReference type="NCBIfam" id="TIGR00229">
    <property type="entry name" value="sensory_box"/>
    <property type="match status" value="1"/>
</dbReference>
<dbReference type="Gene3D" id="3.30.70.270">
    <property type="match status" value="1"/>
</dbReference>
<comment type="subcellular location">
    <subcellularLocation>
        <location evidence="2">Membrane</location>
        <topology evidence="2">Multi-pass membrane protein</topology>
    </subcellularLocation>
</comment>
<feature type="transmembrane region" description="Helical" evidence="6">
    <location>
        <begin position="21"/>
        <end position="44"/>
    </location>
</feature>